<dbReference type="SUPFAM" id="SSF52540">
    <property type="entry name" value="P-loop containing nucleoside triphosphate hydrolases"/>
    <property type="match status" value="1"/>
</dbReference>
<evidence type="ECO:0000259" key="1">
    <source>
        <dbReference type="Pfam" id="PF13175"/>
    </source>
</evidence>
<dbReference type="RefSeq" id="WP_245711634.1">
    <property type="nucleotide sequence ID" value="NZ_FOGL01000007.1"/>
</dbReference>
<protein>
    <submittedName>
        <fullName evidence="3">Predicted ATP-dependent endonuclease of the OLD family, contains P-loop ATPase and TOPRIM domains</fullName>
    </submittedName>
</protein>
<keyword evidence="4" id="KW-1185">Reference proteome</keyword>
<reference evidence="3 4" key="1">
    <citation type="submission" date="2016-10" db="EMBL/GenBank/DDBJ databases">
        <authorList>
            <person name="de Groot N.N."/>
        </authorList>
    </citation>
    <scope>NUCLEOTIDE SEQUENCE [LARGE SCALE GENOMIC DNA]</scope>
    <source>
        <strain evidence="3 4">CGMCC 1.7727</strain>
    </source>
</reference>
<dbReference type="InterPro" id="IPR027417">
    <property type="entry name" value="P-loop_NTPase"/>
</dbReference>
<keyword evidence="3" id="KW-0255">Endonuclease</keyword>
<keyword evidence="3" id="KW-0540">Nuclease</keyword>
<keyword evidence="3" id="KW-0378">Hydrolase</keyword>
<dbReference type="InterPro" id="IPR034139">
    <property type="entry name" value="TOPRIM_OLD"/>
</dbReference>
<dbReference type="EMBL" id="FOGL01000007">
    <property type="protein sequence ID" value="SER63288.1"/>
    <property type="molecule type" value="Genomic_DNA"/>
</dbReference>
<dbReference type="InterPro" id="IPR051396">
    <property type="entry name" value="Bact_Antivir_Def_Nuclease"/>
</dbReference>
<evidence type="ECO:0000313" key="3">
    <source>
        <dbReference type="EMBL" id="SER63288.1"/>
    </source>
</evidence>
<evidence type="ECO:0000313" key="4">
    <source>
        <dbReference type="Proteomes" id="UP000199687"/>
    </source>
</evidence>
<dbReference type="InterPro" id="IPR041685">
    <property type="entry name" value="AAA_GajA/Old/RecF-like"/>
</dbReference>
<dbReference type="Pfam" id="PF20469">
    <property type="entry name" value="OLD-like_TOPRIM"/>
    <property type="match status" value="1"/>
</dbReference>
<gene>
    <name evidence="3" type="ORF">SAMN04487944_10779</name>
</gene>
<sequence>MYISGIEIKNFRSFDNINVEFHEGINVLIGHNNSGKSNLLRALAIIFDSSVRKQLSVEDFNNSLTIESLKRESPKIVISVRITQSENENLMTDELVTVSNWLTRLKEPYEAKIQYEFFLPISEEKNYINIVSKARSTEEIWNIIRSQFIRLYINKTWVGNPENQSPVDNDSINKFDFQFLDAIRDVERDMFSGKNTLLKNVIDFFIDYDIKSDKSITEEEQKRKLQERKDIFSTNSHELIKTIQERLDSGNKEILSYTDGIGASYDKSTPDFEGNITESEIYSVLQLIVKQETGLTIPITHNGLGYNNLIFMALLLAKMQVDSDGKFLGSNAKVFPILAIEEPEAHLHPTMQNEFIKFLKNNINNRKVKQIFITSHSTHISSATDLDDIICLYTNNNKRNVSYPGKVFGENKIKSKKYVQRFLDATKSNMLFAEKIIFVEGIAEQLLLYVFADYLNKPLEKHHVAVINVGGRYFEHFLHLFDSNNKGTIDRKISCITDLDPMRRKKNENGNKKKNSFKACYPFEYNTNLDEFDYSNNTSMVSVK</sequence>
<dbReference type="Pfam" id="PF13175">
    <property type="entry name" value="AAA_15"/>
    <property type="match status" value="1"/>
</dbReference>
<dbReference type="Gene3D" id="3.40.50.300">
    <property type="entry name" value="P-loop containing nucleotide triphosphate hydrolases"/>
    <property type="match status" value="1"/>
</dbReference>
<dbReference type="PANTHER" id="PTHR43581:SF4">
    <property type="entry name" value="ATP_GTP PHOSPHATASE"/>
    <property type="match status" value="1"/>
</dbReference>
<accession>A0A1H9QS51</accession>
<name>A0A1H9QS51_9BACI</name>
<dbReference type="PANTHER" id="PTHR43581">
    <property type="entry name" value="ATP/GTP PHOSPHATASE"/>
    <property type="match status" value="1"/>
</dbReference>
<organism evidence="3 4">
    <name type="scientific">Gracilibacillus ureilyticus</name>
    <dbReference type="NCBI Taxonomy" id="531814"/>
    <lineage>
        <taxon>Bacteria</taxon>
        <taxon>Bacillati</taxon>
        <taxon>Bacillota</taxon>
        <taxon>Bacilli</taxon>
        <taxon>Bacillales</taxon>
        <taxon>Bacillaceae</taxon>
        <taxon>Gracilibacillus</taxon>
    </lineage>
</organism>
<feature type="domain" description="Endonuclease GajA/Old nuclease/RecF-like AAA" evidence="1">
    <location>
        <begin position="1"/>
        <end position="380"/>
    </location>
</feature>
<proteinExistence type="predicted"/>
<evidence type="ECO:0000259" key="2">
    <source>
        <dbReference type="Pfam" id="PF20469"/>
    </source>
</evidence>
<dbReference type="STRING" id="531814.SAMN04487944_10779"/>
<dbReference type="AlphaFoldDB" id="A0A1H9QS51"/>
<dbReference type="CDD" id="cd01026">
    <property type="entry name" value="TOPRIM_OLD"/>
    <property type="match status" value="1"/>
</dbReference>
<dbReference type="GO" id="GO:0004519">
    <property type="term" value="F:endonuclease activity"/>
    <property type="evidence" value="ECO:0007669"/>
    <property type="project" value="UniProtKB-KW"/>
</dbReference>
<dbReference type="Proteomes" id="UP000199687">
    <property type="component" value="Unassembled WGS sequence"/>
</dbReference>
<feature type="domain" description="OLD protein-like TOPRIM" evidence="2">
    <location>
        <begin position="431"/>
        <end position="500"/>
    </location>
</feature>